<evidence type="ECO:0008006" key="3">
    <source>
        <dbReference type="Google" id="ProtNLM"/>
    </source>
</evidence>
<keyword evidence="1" id="KW-1133">Transmembrane helix</keyword>
<accession>X1H149</accession>
<feature type="transmembrane region" description="Helical" evidence="1">
    <location>
        <begin position="101"/>
        <end position="118"/>
    </location>
</feature>
<feature type="transmembrane region" description="Helical" evidence="1">
    <location>
        <begin position="28"/>
        <end position="49"/>
    </location>
</feature>
<gene>
    <name evidence="2" type="ORF">S03H2_50250</name>
</gene>
<comment type="caution">
    <text evidence="2">The sequence shown here is derived from an EMBL/GenBank/DDBJ whole genome shotgun (WGS) entry which is preliminary data.</text>
</comment>
<evidence type="ECO:0000313" key="2">
    <source>
        <dbReference type="EMBL" id="GAH63891.1"/>
    </source>
</evidence>
<keyword evidence="1" id="KW-0812">Transmembrane</keyword>
<feature type="non-terminal residue" evidence="2">
    <location>
        <position position="137"/>
    </location>
</feature>
<keyword evidence="1" id="KW-0472">Membrane</keyword>
<reference evidence="2" key="1">
    <citation type="journal article" date="2014" name="Front. Microbiol.">
        <title>High frequency of phylogenetically diverse reductive dehalogenase-homologous genes in deep subseafloor sedimentary metagenomes.</title>
        <authorList>
            <person name="Kawai M."/>
            <person name="Futagami T."/>
            <person name="Toyoda A."/>
            <person name="Takaki Y."/>
            <person name="Nishi S."/>
            <person name="Hori S."/>
            <person name="Arai W."/>
            <person name="Tsubouchi T."/>
            <person name="Morono Y."/>
            <person name="Uchiyama I."/>
            <person name="Ito T."/>
            <person name="Fujiyama A."/>
            <person name="Inagaki F."/>
            <person name="Takami H."/>
        </authorList>
    </citation>
    <scope>NUCLEOTIDE SEQUENCE</scope>
    <source>
        <strain evidence="2">Expedition CK06-06</strain>
    </source>
</reference>
<dbReference type="AlphaFoldDB" id="X1H149"/>
<evidence type="ECO:0000256" key="1">
    <source>
        <dbReference type="SAM" id="Phobius"/>
    </source>
</evidence>
<protein>
    <recommendedName>
        <fullName evidence="3">DUF4386 domain-containing protein</fullName>
    </recommendedName>
</protein>
<feature type="transmembrane region" description="Helical" evidence="1">
    <location>
        <begin position="69"/>
        <end position="94"/>
    </location>
</feature>
<sequence>MSKSKLNQNTETINEDLNWKNVSRIGGIAAFLSVVCGLITMTVMLTIGGEPSTATEYFTLLNNDRIVGLLRMDFASVINLACYYLMFFGIYTVLRRENRAYATLATALAFVGITLWFANHSAFSIISLSDQYAAATQ</sequence>
<dbReference type="EMBL" id="BARU01031805">
    <property type="protein sequence ID" value="GAH63891.1"/>
    <property type="molecule type" value="Genomic_DNA"/>
</dbReference>
<organism evidence="2">
    <name type="scientific">marine sediment metagenome</name>
    <dbReference type="NCBI Taxonomy" id="412755"/>
    <lineage>
        <taxon>unclassified sequences</taxon>
        <taxon>metagenomes</taxon>
        <taxon>ecological metagenomes</taxon>
    </lineage>
</organism>
<name>X1H149_9ZZZZ</name>
<proteinExistence type="predicted"/>